<dbReference type="SUPFAM" id="SSF46565">
    <property type="entry name" value="Chaperone J-domain"/>
    <property type="match status" value="1"/>
</dbReference>
<dbReference type="Pfam" id="PF00226">
    <property type="entry name" value="DnaJ"/>
    <property type="match status" value="1"/>
</dbReference>
<keyword evidence="3" id="KW-0256">Endoplasmic reticulum</keyword>
<comment type="subcellular location">
    <subcellularLocation>
        <location evidence="1">Endoplasmic reticulum membrane</location>
        <topology evidence="1">Single-pass membrane protein</topology>
    </subcellularLocation>
</comment>
<evidence type="ECO:0000259" key="9">
    <source>
        <dbReference type="PROSITE" id="PS50076"/>
    </source>
</evidence>
<dbReference type="Gene3D" id="1.10.287.110">
    <property type="entry name" value="DnaJ domain"/>
    <property type="match status" value="1"/>
</dbReference>
<dbReference type="GO" id="GO:0071218">
    <property type="term" value="P:cellular response to misfolded protein"/>
    <property type="evidence" value="ECO:0007669"/>
    <property type="project" value="TreeGrafter"/>
</dbReference>
<proteinExistence type="predicted"/>
<dbReference type="CDD" id="cd06257">
    <property type="entry name" value="DnaJ"/>
    <property type="match status" value="1"/>
</dbReference>
<feature type="domain" description="J" evidence="9">
    <location>
        <begin position="109"/>
        <end position="173"/>
    </location>
</feature>
<evidence type="ECO:0000313" key="10">
    <source>
        <dbReference type="Ensembl" id="ENSCSEP00000007450.1"/>
    </source>
</evidence>
<evidence type="ECO:0000256" key="1">
    <source>
        <dbReference type="ARBA" id="ARBA00004389"/>
    </source>
</evidence>
<evidence type="ECO:0000256" key="8">
    <source>
        <dbReference type="SAM" id="Phobius"/>
    </source>
</evidence>
<dbReference type="InterPro" id="IPR036869">
    <property type="entry name" value="J_dom_sf"/>
</dbReference>
<feature type="region of interest" description="Disordered" evidence="7">
    <location>
        <begin position="51"/>
        <end position="91"/>
    </location>
</feature>
<keyword evidence="6" id="KW-0143">Chaperone</keyword>
<dbReference type="SMART" id="SM00271">
    <property type="entry name" value="DnaJ"/>
    <property type="match status" value="1"/>
</dbReference>
<evidence type="ECO:0000256" key="5">
    <source>
        <dbReference type="ARBA" id="ARBA00023136"/>
    </source>
</evidence>
<dbReference type="GO" id="GO:0030544">
    <property type="term" value="F:Hsp70 protein binding"/>
    <property type="evidence" value="ECO:0007669"/>
    <property type="project" value="TreeGrafter"/>
</dbReference>
<evidence type="ECO:0000313" key="11">
    <source>
        <dbReference type="Proteomes" id="UP000265120"/>
    </source>
</evidence>
<dbReference type="InterPro" id="IPR018253">
    <property type="entry name" value="DnaJ_domain_CS"/>
</dbReference>
<evidence type="ECO:0000256" key="4">
    <source>
        <dbReference type="ARBA" id="ARBA00022989"/>
    </source>
</evidence>
<feature type="compositionally biased region" description="Low complexity" evidence="7">
    <location>
        <begin position="82"/>
        <end position="91"/>
    </location>
</feature>
<reference evidence="10 11" key="1">
    <citation type="journal article" date="2014" name="Nat. Genet.">
        <title>Whole-genome sequence of a flatfish provides insights into ZW sex chromosome evolution and adaptation to a benthic lifestyle.</title>
        <authorList>
            <person name="Chen S."/>
            <person name="Zhang G."/>
            <person name="Shao C."/>
            <person name="Huang Q."/>
            <person name="Liu G."/>
            <person name="Zhang P."/>
            <person name="Song W."/>
            <person name="An N."/>
            <person name="Chalopin D."/>
            <person name="Volff J.N."/>
            <person name="Hong Y."/>
            <person name="Li Q."/>
            <person name="Sha Z."/>
            <person name="Zhou H."/>
            <person name="Xie M."/>
            <person name="Yu Q."/>
            <person name="Liu Y."/>
            <person name="Xiang H."/>
            <person name="Wang N."/>
            <person name="Wu K."/>
            <person name="Yang C."/>
            <person name="Zhou Q."/>
            <person name="Liao X."/>
            <person name="Yang L."/>
            <person name="Hu Q."/>
            <person name="Zhang J."/>
            <person name="Meng L."/>
            <person name="Jin L."/>
            <person name="Tian Y."/>
            <person name="Lian J."/>
            <person name="Yang J."/>
            <person name="Miao G."/>
            <person name="Liu S."/>
            <person name="Liang Z."/>
            <person name="Yan F."/>
            <person name="Li Y."/>
            <person name="Sun B."/>
            <person name="Zhang H."/>
            <person name="Zhang J."/>
            <person name="Zhu Y."/>
            <person name="Du M."/>
            <person name="Zhao Y."/>
            <person name="Schartl M."/>
            <person name="Tang Q."/>
            <person name="Wang J."/>
        </authorList>
    </citation>
    <scope>NUCLEOTIDE SEQUENCE</scope>
</reference>
<dbReference type="AlphaFoldDB" id="A0A3P8V4Y9"/>
<dbReference type="InParanoid" id="A0A3P8V4Y9"/>
<protein>
    <submittedName>
        <fullName evidence="10">DnaJ heat shock protein family (Hsp40) member B12a</fullName>
    </submittedName>
</protein>
<dbReference type="PANTHER" id="PTHR43908:SF8">
    <property type="entry name" value="DNAJ HOMOLOG SUBFAMILY B MEMBER 12"/>
    <property type="match status" value="1"/>
</dbReference>
<dbReference type="PROSITE" id="PS00636">
    <property type="entry name" value="DNAJ_1"/>
    <property type="match status" value="1"/>
</dbReference>
<evidence type="ECO:0000256" key="6">
    <source>
        <dbReference type="ARBA" id="ARBA00023186"/>
    </source>
</evidence>
<name>A0A3P8V4Y9_CYNSE</name>
<dbReference type="OrthoDB" id="442087at2759"/>
<evidence type="ECO:0000256" key="3">
    <source>
        <dbReference type="ARBA" id="ARBA00022824"/>
    </source>
</evidence>
<dbReference type="CTD" id="324005"/>
<organism evidence="10 11">
    <name type="scientific">Cynoglossus semilaevis</name>
    <name type="common">Tongue sole</name>
    <dbReference type="NCBI Taxonomy" id="244447"/>
    <lineage>
        <taxon>Eukaryota</taxon>
        <taxon>Metazoa</taxon>
        <taxon>Chordata</taxon>
        <taxon>Craniata</taxon>
        <taxon>Vertebrata</taxon>
        <taxon>Euteleostomi</taxon>
        <taxon>Actinopterygii</taxon>
        <taxon>Neopterygii</taxon>
        <taxon>Teleostei</taxon>
        <taxon>Neoteleostei</taxon>
        <taxon>Acanthomorphata</taxon>
        <taxon>Carangaria</taxon>
        <taxon>Pleuronectiformes</taxon>
        <taxon>Pleuronectoidei</taxon>
        <taxon>Cynoglossidae</taxon>
        <taxon>Cynoglossinae</taxon>
        <taxon>Cynoglossus</taxon>
    </lineage>
</organism>
<sequence>MDSNKDEADRCINIAINAISNNQHDKARKFLEKAQRLFPTDRAEKLMDSLAQNGKPPEANGAAMNGDGPSMRHRSHKEEANSTQTTSDSTKTYTAEQMEAVRKIKACKDYYQILGVEKTATDEDLKKSYRKLALKFHPDKNHAPGATEAFKAIGNSYAVLSNPEKRKLYDNYGEERHSQHQHRHHREFEADISPEDIFNMFFGGGFPTSNLYRNGRMHFAHHTRQERRGEQQGDRGLALFVQLMPILILVLSALSQLMVTQPPYSLSYRPSVGHIHKRHTSNLKVLYYVGEQFTEEYSGNNLKNVERSIEGDYISNLRNNCWKERQQKDGLLYRARYFQDSDLYQRAQRMGTPSCSRLSEIEVILDG</sequence>
<dbReference type="GO" id="GO:0005789">
    <property type="term" value="C:endoplasmic reticulum membrane"/>
    <property type="evidence" value="ECO:0007669"/>
    <property type="project" value="UniProtKB-SubCell"/>
</dbReference>
<dbReference type="GeneTree" id="ENSGT00940000155590"/>
<dbReference type="Pfam" id="PF09320">
    <property type="entry name" value="DUF1977"/>
    <property type="match status" value="1"/>
</dbReference>
<dbReference type="InterPro" id="IPR001623">
    <property type="entry name" value="DnaJ_domain"/>
</dbReference>
<dbReference type="Ensembl" id="ENSCSET00000007529.1">
    <property type="protein sequence ID" value="ENSCSEP00000007450.1"/>
    <property type="gene ID" value="ENSCSEG00000004811.1"/>
</dbReference>
<evidence type="ECO:0000256" key="7">
    <source>
        <dbReference type="SAM" id="MobiDB-lite"/>
    </source>
</evidence>
<keyword evidence="2 8" id="KW-0812">Transmembrane</keyword>
<dbReference type="GeneID" id="103387235"/>
<dbReference type="PRINTS" id="PR00625">
    <property type="entry name" value="JDOMAIN"/>
</dbReference>
<dbReference type="OMA" id="HLETPHC"/>
<dbReference type="KEGG" id="csem:103387235"/>
<dbReference type="InterPro" id="IPR051100">
    <property type="entry name" value="DnaJ_subfamily_B/C"/>
</dbReference>
<dbReference type="FunCoup" id="A0A3P8V4Y9">
    <property type="interactions" value="1699"/>
</dbReference>
<dbReference type="PANTHER" id="PTHR43908">
    <property type="entry name" value="AT29763P-RELATED"/>
    <property type="match status" value="1"/>
</dbReference>
<evidence type="ECO:0000256" key="2">
    <source>
        <dbReference type="ARBA" id="ARBA00022692"/>
    </source>
</evidence>
<keyword evidence="5 8" id="KW-0472">Membrane</keyword>
<keyword evidence="11" id="KW-1185">Reference proteome</keyword>
<dbReference type="Proteomes" id="UP000265120">
    <property type="component" value="Chromosome 12"/>
</dbReference>
<accession>A0A3P8V4Y9</accession>
<dbReference type="InterPro" id="IPR015399">
    <property type="entry name" value="DUF1977_DnaJ-like"/>
</dbReference>
<dbReference type="FunFam" id="1.10.287.110:FF:000004">
    <property type="entry name" value="DnaJ (Hsp40) homolog, subfamily B, member 14"/>
    <property type="match status" value="1"/>
</dbReference>
<feature type="transmembrane region" description="Helical" evidence="8">
    <location>
        <begin position="237"/>
        <end position="259"/>
    </location>
</feature>
<dbReference type="STRING" id="244447.ENSCSEP00000007450"/>
<reference evidence="10" key="2">
    <citation type="submission" date="2025-08" db="UniProtKB">
        <authorList>
            <consortium name="Ensembl"/>
        </authorList>
    </citation>
    <scope>IDENTIFICATION</scope>
</reference>
<dbReference type="RefSeq" id="XP_008320002.1">
    <property type="nucleotide sequence ID" value="XM_008321780.3"/>
</dbReference>
<dbReference type="PROSITE" id="PS50076">
    <property type="entry name" value="DNAJ_2"/>
    <property type="match status" value="1"/>
</dbReference>
<reference evidence="10" key="3">
    <citation type="submission" date="2025-09" db="UniProtKB">
        <authorList>
            <consortium name="Ensembl"/>
        </authorList>
    </citation>
    <scope>IDENTIFICATION</scope>
</reference>
<keyword evidence="4 8" id="KW-1133">Transmembrane helix</keyword>